<dbReference type="SUPFAM" id="SSF55811">
    <property type="entry name" value="Nudix"/>
    <property type="match status" value="1"/>
</dbReference>
<dbReference type="EMBL" id="NPJF01000026">
    <property type="protein sequence ID" value="OYP55655.1"/>
    <property type="molecule type" value="Genomic_DNA"/>
</dbReference>
<organism evidence="3 6">
    <name type="scientific">Segatella bryantii</name>
    <name type="common">Prevotella bryantii</name>
    <dbReference type="NCBI Taxonomy" id="77095"/>
    <lineage>
        <taxon>Bacteria</taxon>
        <taxon>Pseudomonadati</taxon>
        <taxon>Bacteroidota</taxon>
        <taxon>Bacteroidia</taxon>
        <taxon>Bacteroidales</taxon>
        <taxon>Prevotellaceae</taxon>
        <taxon>Segatella</taxon>
    </lineage>
</organism>
<dbReference type="InterPro" id="IPR000086">
    <property type="entry name" value="NUDIX_hydrolase_dom"/>
</dbReference>
<gene>
    <name evidence="4" type="ORF">CIK91_04730</name>
    <name evidence="3" type="ORF">PRRU23_16020</name>
</gene>
<dbReference type="RefSeq" id="WP_006282730.1">
    <property type="nucleotide sequence ID" value="NZ_BPTR01000001.1"/>
</dbReference>
<feature type="domain" description="Nudix hydrolase" evidence="2">
    <location>
        <begin position="38"/>
        <end position="171"/>
    </location>
</feature>
<dbReference type="Proteomes" id="UP000216189">
    <property type="component" value="Unassembled WGS sequence"/>
</dbReference>
<evidence type="ECO:0000313" key="3">
    <source>
        <dbReference type="EMBL" id="GJG27902.1"/>
    </source>
</evidence>
<evidence type="ECO:0000259" key="2">
    <source>
        <dbReference type="PROSITE" id="PS51462"/>
    </source>
</evidence>
<evidence type="ECO:0000256" key="1">
    <source>
        <dbReference type="ARBA" id="ARBA00022801"/>
    </source>
</evidence>
<evidence type="ECO:0000313" key="6">
    <source>
        <dbReference type="Proteomes" id="UP000887043"/>
    </source>
</evidence>
<keyword evidence="1" id="KW-0378">Hydrolase</keyword>
<sequence length="175" mass="19936">MNIIDKWKFCPQCGSHQFKKNSFKSLRCDACGFEYFMNPSSANATFILNSANQLLVIRRKIEPAKGTFDLPGGFADIEEGAEEGALREVKEETGLELNNIQYLFSIPNQYYYSGIDIPTLDLFYEAHISDSSKLQAMDDAEAYYWMNLEDINPNLFGLKSAKEAVTRFLATRKKQ</sequence>
<dbReference type="PROSITE" id="PS00893">
    <property type="entry name" value="NUDIX_BOX"/>
    <property type="match status" value="1"/>
</dbReference>
<proteinExistence type="predicted"/>
<dbReference type="Pfam" id="PF00293">
    <property type="entry name" value="NUDIX"/>
    <property type="match status" value="1"/>
</dbReference>
<keyword evidence="5" id="KW-1185">Reference proteome</keyword>
<dbReference type="InterPro" id="IPR015797">
    <property type="entry name" value="NUDIX_hydrolase-like_dom_sf"/>
</dbReference>
<dbReference type="PANTHER" id="PTHR43736">
    <property type="entry name" value="ADP-RIBOSE PYROPHOSPHATASE"/>
    <property type="match status" value="1"/>
</dbReference>
<reference evidence="4 5" key="1">
    <citation type="submission" date="2017-08" db="EMBL/GenBank/DDBJ databases">
        <title>Comparative genomics of non-oral Prevotella species.</title>
        <authorList>
            <person name="Accetto T."/>
            <person name="Nograsek B."/>
            <person name="Avgustin G."/>
        </authorList>
    </citation>
    <scope>NUCLEOTIDE SEQUENCE [LARGE SCALE GENOMIC DNA]</scope>
    <source>
        <strain evidence="4 5">TC1-1</strain>
    </source>
</reference>
<dbReference type="Proteomes" id="UP000887043">
    <property type="component" value="Unassembled WGS sequence"/>
</dbReference>
<dbReference type="GO" id="GO:0016787">
    <property type="term" value="F:hydrolase activity"/>
    <property type="evidence" value="ECO:0007669"/>
    <property type="project" value="UniProtKB-KW"/>
</dbReference>
<dbReference type="Gene3D" id="3.90.79.10">
    <property type="entry name" value="Nucleoside Triphosphate Pyrophosphohydrolase"/>
    <property type="match status" value="1"/>
</dbReference>
<evidence type="ECO:0000313" key="5">
    <source>
        <dbReference type="Proteomes" id="UP000216189"/>
    </source>
</evidence>
<dbReference type="PANTHER" id="PTHR43736:SF1">
    <property type="entry name" value="DIHYDRONEOPTERIN TRIPHOSPHATE DIPHOSPHATASE"/>
    <property type="match status" value="1"/>
</dbReference>
<comment type="caution">
    <text evidence="3">The sequence shown here is derived from an EMBL/GenBank/DDBJ whole genome shotgun (WGS) entry which is preliminary data.</text>
</comment>
<protein>
    <submittedName>
        <fullName evidence="3">DNA mismatch repair protein MutT</fullName>
    </submittedName>
    <submittedName>
        <fullName evidence="4">NUDIX domain-containing protein</fullName>
    </submittedName>
</protein>
<dbReference type="CDD" id="cd04681">
    <property type="entry name" value="NUDIX_Hydrolase"/>
    <property type="match status" value="1"/>
</dbReference>
<dbReference type="InterPro" id="IPR020084">
    <property type="entry name" value="NUDIX_hydrolase_CS"/>
</dbReference>
<accession>A0AA37HY11</accession>
<dbReference type="GeneID" id="72480970"/>
<dbReference type="EMBL" id="BPTR01000001">
    <property type="protein sequence ID" value="GJG27902.1"/>
    <property type="molecule type" value="Genomic_DNA"/>
</dbReference>
<evidence type="ECO:0000313" key="4">
    <source>
        <dbReference type="EMBL" id="OYP55655.1"/>
    </source>
</evidence>
<dbReference type="AlphaFoldDB" id="A0AA37HY11"/>
<dbReference type="PROSITE" id="PS51462">
    <property type="entry name" value="NUDIX"/>
    <property type="match status" value="1"/>
</dbReference>
<name>A0AA37HY11_SEGBR</name>
<reference evidence="3" key="2">
    <citation type="submission" date="2021-08" db="EMBL/GenBank/DDBJ databases">
        <title>Prevotella lacticifex sp. nov., isolated from rumen of cow.</title>
        <authorList>
            <person name="Shinkai T."/>
            <person name="Ikeyama N."/>
            <person name="Kumagai M."/>
            <person name="Ohmori H."/>
            <person name="Sakamoto M."/>
            <person name="Ohkuma M."/>
            <person name="Mitsumori M."/>
        </authorList>
    </citation>
    <scope>NUCLEOTIDE SEQUENCE</scope>
    <source>
        <strain evidence="3">DSM 11371</strain>
    </source>
</reference>